<comment type="caution">
    <text evidence="1">The sequence shown here is derived from an EMBL/GenBank/DDBJ whole genome shotgun (WGS) entry which is preliminary data.</text>
</comment>
<gene>
    <name evidence="1" type="ORF">UU35_C0013G0004</name>
</gene>
<proteinExistence type="predicted"/>
<evidence type="ECO:0000313" key="2">
    <source>
        <dbReference type="Proteomes" id="UP000034616"/>
    </source>
</evidence>
<dbReference type="EMBL" id="LCAH01000013">
    <property type="protein sequence ID" value="KKR86429.1"/>
    <property type="molecule type" value="Genomic_DNA"/>
</dbReference>
<dbReference type="Proteomes" id="UP000034616">
    <property type="component" value="Unassembled WGS sequence"/>
</dbReference>
<protein>
    <submittedName>
        <fullName evidence="1">Uncharacterized protein</fullName>
    </submittedName>
</protein>
<reference evidence="1 2" key="1">
    <citation type="journal article" date="2015" name="Nature">
        <title>rRNA introns, odd ribosomes, and small enigmatic genomes across a large radiation of phyla.</title>
        <authorList>
            <person name="Brown C.T."/>
            <person name="Hug L.A."/>
            <person name="Thomas B.C."/>
            <person name="Sharon I."/>
            <person name="Castelle C.J."/>
            <person name="Singh A."/>
            <person name="Wilkins M.J."/>
            <person name="Williams K.H."/>
            <person name="Banfield J.F."/>
        </authorList>
    </citation>
    <scope>NUCLEOTIDE SEQUENCE [LARGE SCALE GENOMIC DNA]</scope>
</reference>
<organism evidence="1 2">
    <name type="scientific">Candidatus Uhrbacteria bacterium GW2011_GWC2_41_11</name>
    <dbReference type="NCBI Taxonomy" id="1618985"/>
    <lineage>
        <taxon>Bacteria</taxon>
        <taxon>Candidatus Uhriibacteriota</taxon>
    </lineage>
</organism>
<accession>A0A0G0UBR9</accession>
<dbReference type="AlphaFoldDB" id="A0A0G0UBR9"/>
<sequence>MTKIAEDARKLSTRFTPLADKIALVKSWPGINPNEVDAAVALAHEDGTIAGFETESPDNPLLDLVIVIYRNDVPATLRYGRARMREVWNDHYIEWADAYEQGVDDKRVELIPGASAFKPNTIVVQAVDFGANWHPDDGCPFLEDIQISQAGRLADFATLFNASQSPNWVEQMDGVSVPFTILAALLINAPRSGLSVRSPVIWHDKKYDEMGFGGFNIYDRFHGNSTAVVRDFSSRQ</sequence>
<evidence type="ECO:0000313" key="1">
    <source>
        <dbReference type="EMBL" id="KKR86429.1"/>
    </source>
</evidence>
<name>A0A0G0UBR9_9BACT</name>